<keyword evidence="16" id="KW-1185">Reference proteome</keyword>
<evidence type="ECO:0000256" key="9">
    <source>
        <dbReference type="ARBA" id="ARBA00023004"/>
    </source>
</evidence>
<evidence type="ECO:0000256" key="7">
    <source>
        <dbReference type="ARBA" id="ARBA00022967"/>
    </source>
</evidence>
<reference evidence="14" key="1">
    <citation type="submission" date="2015-09" db="EMBL/GenBank/DDBJ databases">
        <title>Draft Genome Sequences of Two Novel Amoeba-resistant Intranuclear Bacteria, Candidatus Berkiella cookevillensis and Candidatus Berkiella aquae.</title>
        <authorList>
            <person name="Mehari Y.T."/>
            <person name="Arivett B.A."/>
            <person name="Farone A.L."/>
            <person name="Gunderson J.H."/>
            <person name="Farone M.B."/>
        </authorList>
    </citation>
    <scope>NUCLEOTIDE SEQUENCE [LARGE SCALE GENOMIC DNA]</scope>
    <source>
        <strain evidence="14">CC99</strain>
    </source>
</reference>
<keyword evidence="4" id="KW-0997">Cell inner membrane</keyword>
<keyword evidence="10" id="KW-0411">Iron-sulfur</keyword>
<reference evidence="15" key="3">
    <citation type="submission" date="2021-06" db="EMBL/GenBank/DDBJ databases">
        <title>Genomic Description and Analysis of Intracellular Bacteria, Candidatus Berkiella cookevillensis and Candidatus Berkiella aquae.</title>
        <authorList>
            <person name="Kidane D.T."/>
            <person name="Mehari Y.T."/>
            <person name="Rice F.C."/>
            <person name="Arivett B.A."/>
            <person name="Farone A.L."/>
            <person name="Berk S.G."/>
            <person name="Farone M.B."/>
        </authorList>
    </citation>
    <scope>NUCLEOTIDE SEQUENCE</scope>
    <source>
        <strain evidence="15">CC99</strain>
    </source>
</reference>
<keyword evidence="2" id="KW-1003">Cell membrane</keyword>
<keyword evidence="8" id="KW-0249">Electron transport</keyword>
<evidence type="ECO:0000256" key="5">
    <source>
        <dbReference type="ARBA" id="ARBA00022723"/>
    </source>
</evidence>
<evidence type="ECO:0000259" key="12">
    <source>
        <dbReference type="PROSITE" id="PS51379"/>
    </source>
</evidence>
<evidence type="ECO:0000256" key="2">
    <source>
        <dbReference type="ARBA" id="ARBA00022475"/>
    </source>
</evidence>
<dbReference type="GO" id="GO:0051539">
    <property type="term" value="F:4 iron, 4 sulfur cluster binding"/>
    <property type="evidence" value="ECO:0007669"/>
    <property type="project" value="UniProtKB-KW"/>
</dbReference>
<dbReference type="NCBIfam" id="TIGR01944">
    <property type="entry name" value="rnfB"/>
    <property type="match status" value="1"/>
</dbReference>
<dbReference type="STRING" id="437022.CC99x_00746"/>
<dbReference type="OrthoDB" id="9789936at2"/>
<keyword evidence="7" id="KW-1278">Translocase</keyword>
<dbReference type="PANTHER" id="PTHR42859:SF3">
    <property type="entry name" value="ION-TRANSLOCATING OXIDOREDUCTASE COMPLEX SUBUNIT B"/>
    <property type="match status" value="1"/>
</dbReference>
<dbReference type="Gene3D" id="1.10.15.40">
    <property type="entry name" value="Electron transport complex subunit B, putative Fe-S cluster"/>
    <property type="match status" value="1"/>
</dbReference>
<dbReference type="PROSITE" id="PS00198">
    <property type="entry name" value="4FE4S_FER_1"/>
    <property type="match status" value="1"/>
</dbReference>
<evidence type="ECO:0000256" key="8">
    <source>
        <dbReference type="ARBA" id="ARBA00022982"/>
    </source>
</evidence>
<feature type="domain" description="4Fe-4S" evidence="13">
    <location>
        <begin position="1"/>
        <end position="61"/>
    </location>
</feature>
<dbReference type="AlphaFoldDB" id="A0A0Q9YTD1"/>
<feature type="domain" description="4Fe-4S ferredoxin-type" evidence="12">
    <location>
        <begin position="77"/>
        <end position="106"/>
    </location>
</feature>
<dbReference type="Gene3D" id="3.30.70.20">
    <property type="match status" value="1"/>
</dbReference>
<keyword evidence="5" id="KW-0479">Metal-binding</keyword>
<evidence type="ECO:0000313" key="16">
    <source>
        <dbReference type="Proteomes" id="UP000051494"/>
    </source>
</evidence>
<dbReference type="PROSITE" id="PS51379">
    <property type="entry name" value="4FE4S_FER_2"/>
    <property type="match status" value="2"/>
</dbReference>
<evidence type="ECO:0000256" key="10">
    <source>
        <dbReference type="ARBA" id="ARBA00023014"/>
    </source>
</evidence>
<evidence type="ECO:0000256" key="4">
    <source>
        <dbReference type="ARBA" id="ARBA00022519"/>
    </source>
</evidence>
<dbReference type="PANTHER" id="PTHR42859">
    <property type="entry name" value="OXIDOREDUCTASE"/>
    <property type="match status" value="1"/>
</dbReference>
<dbReference type="InterPro" id="IPR017896">
    <property type="entry name" value="4Fe4S_Fe-S-bd"/>
</dbReference>
<evidence type="ECO:0000256" key="3">
    <source>
        <dbReference type="ARBA" id="ARBA00022485"/>
    </source>
</evidence>
<evidence type="ECO:0000256" key="6">
    <source>
        <dbReference type="ARBA" id="ARBA00022737"/>
    </source>
</evidence>
<keyword evidence="6" id="KW-0677">Repeat</keyword>
<dbReference type="PROSITE" id="PS51656">
    <property type="entry name" value="4FE4S"/>
    <property type="match status" value="1"/>
</dbReference>
<dbReference type="EMBL" id="LKHV01000003">
    <property type="protein sequence ID" value="KRG19224.1"/>
    <property type="molecule type" value="Genomic_DNA"/>
</dbReference>
<protein>
    <submittedName>
        <fullName evidence="14">Electron transport complex protein rnfB</fullName>
    </submittedName>
    <submittedName>
        <fullName evidence="15">RnfABCDGE type electron transport complex subunit B</fullName>
    </submittedName>
</protein>
<gene>
    <name evidence="14" type="primary">rnfB</name>
    <name evidence="14" type="ORF">CC99x_00746</name>
    <name evidence="15" type="ORF">CC99x_007960</name>
</gene>
<organism evidence="14">
    <name type="scientific">Candidatus Berkiella cookevillensis</name>
    <dbReference type="NCBI Taxonomy" id="437022"/>
    <lineage>
        <taxon>Bacteria</taxon>
        <taxon>Pseudomonadati</taxon>
        <taxon>Pseudomonadota</taxon>
        <taxon>Gammaproteobacteria</taxon>
        <taxon>Candidatus Berkiellales</taxon>
        <taxon>Candidatus Berkiellaceae</taxon>
        <taxon>Candidatus Berkiella</taxon>
    </lineage>
</organism>
<keyword evidence="9" id="KW-0408">Iron</keyword>
<keyword evidence="3" id="KW-0004">4Fe-4S</keyword>
<keyword evidence="11" id="KW-0472">Membrane</keyword>
<comment type="caution">
    <text evidence="14">The sequence shown here is derived from an EMBL/GenBank/DDBJ whole genome shotgun (WGS) entry which is preliminary data.</text>
</comment>
<keyword evidence="1" id="KW-0813">Transport</keyword>
<name>A0A0Q9YTD1_9GAMM</name>
<dbReference type="InterPro" id="IPR050294">
    <property type="entry name" value="RnfB_subfamily"/>
</dbReference>
<dbReference type="InterPro" id="IPR017900">
    <property type="entry name" value="4Fe4S_Fe_S_CS"/>
</dbReference>
<feature type="domain" description="4Fe-4S ferredoxin-type" evidence="12">
    <location>
        <begin position="107"/>
        <end position="136"/>
    </location>
</feature>
<dbReference type="Proteomes" id="UP000051494">
    <property type="component" value="Unassembled WGS sequence"/>
</dbReference>
<evidence type="ECO:0000259" key="13">
    <source>
        <dbReference type="PROSITE" id="PS51656"/>
    </source>
</evidence>
<evidence type="ECO:0000256" key="1">
    <source>
        <dbReference type="ARBA" id="ARBA00022448"/>
    </source>
</evidence>
<evidence type="ECO:0000313" key="15">
    <source>
        <dbReference type="EMBL" id="MCS5708838.1"/>
    </source>
</evidence>
<dbReference type="SUPFAM" id="SSF54862">
    <property type="entry name" value="4Fe-4S ferredoxins"/>
    <property type="match status" value="1"/>
</dbReference>
<dbReference type="PATRIC" id="fig|1590042.3.peg.767"/>
<evidence type="ECO:0000313" key="14">
    <source>
        <dbReference type="EMBL" id="KRG19224.1"/>
    </source>
</evidence>
<sequence length="216" mass="24019">MKDVLLTEKIEALLPQTQCEKCGFKGCNPYAKALAENQAEINLCQPGGNVTMRALAKLLHKPEQPLAEEATHAQIAKTAVVQEEACIGCTKCIKACPVDAIIGTSKKLHVVISDFCTGCELCLPVCPVDCIDMVATNDSLPTWIIESSEKRQQKAKDSKLRFEKRNVRIQTEQAKKQVERESIITQTNYKDDIAASILRVKAKRKDFSFETNTSYE</sequence>
<accession>A0A0Q9YTD1</accession>
<dbReference type="RefSeq" id="WP_057623823.1">
    <property type="nucleotide sequence ID" value="NZ_LKHV02000001.1"/>
</dbReference>
<dbReference type="InterPro" id="IPR007202">
    <property type="entry name" value="4Fe-4S_dom"/>
</dbReference>
<proteinExistence type="predicted"/>
<dbReference type="Pfam" id="PF14697">
    <property type="entry name" value="Fer4_21"/>
    <property type="match status" value="1"/>
</dbReference>
<dbReference type="GO" id="GO:0009055">
    <property type="term" value="F:electron transfer activity"/>
    <property type="evidence" value="ECO:0007669"/>
    <property type="project" value="InterPro"/>
</dbReference>
<reference evidence="15" key="2">
    <citation type="journal article" date="2016" name="Genome Announc.">
        <title>Draft Genome Sequences of Two Novel Amoeba-Resistant Intranuclear Bacteria, 'Candidatus Berkiella cookevillensis' and 'Candidatus Berkiella aquae'.</title>
        <authorList>
            <person name="Mehari Y.T."/>
            <person name="Arivett B.A."/>
            <person name="Farone A.L."/>
            <person name="Gunderson J.H."/>
            <person name="Farone M.B."/>
        </authorList>
    </citation>
    <scope>NUCLEOTIDE SEQUENCE</scope>
    <source>
        <strain evidence="15">CC99</strain>
    </source>
</reference>
<dbReference type="EMBL" id="LKHV02000001">
    <property type="protein sequence ID" value="MCS5708838.1"/>
    <property type="molecule type" value="Genomic_DNA"/>
</dbReference>
<evidence type="ECO:0000256" key="11">
    <source>
        <dbReference type="ARBA" id="ARBA00023136"/>
    </source>
</evidence>
<dbReference type="InterPro" id="IPR010207">
    <property type="entry name" value="Elect_transpt_cplx_RnfB/RsxB"/>
</dbReference>
<dbReference type="GO" id="GO:0046872">
    <property type="term" value="F:metal ion binding"/>
    <property type="evidence" value="ECO:0007669"/>
    <property type="project" value="UniProtKB-KW"/>
</dbReference>
<dbReference type="Pfam" id="PF04060">
    <property type="entry name" value="FeS"/>
    <property type="match status" value="1"/>
</dbReference>